<evidence type="ECO:0000256" key="2">
    <source>
        <dbReference type="ARBA" id="ARBA00022692"/>
    </source>
</evidence>
<accession>A0A6J7IIH6</accession>
<feature type="domain" description="ABC-2 type transporter transmembrane" evidence="6">
    <location>
        <begin position="28"/>
        <end position="371"/>
    </location>
</feature>
<feature type="transmembrane region" description="Helical" evidence="5">
    <location>
        <begin position="300"/>
        <end position="317"/>
    </location>
</feature>
<feature type="transmembrane region" description="Helical" evidence="5">
    <location>
        <begin position="263"/>
        <end position="288"/>
    </location>
</feature>
<keyword evidence="3 5" id="KW-1133">Transmembrane helix</keyword>
<dbReference type="InterPro" id="IPR013525">
    <property type="entry name" value="ABC2_TM"/>
</dbReference>
<dbReference type="PANTHER" id="PTHR43471">
    <property type="entry name" value="ABC TRANSPORTER PERMEASE"/>
    <property type="match status" value="1"/>
</dbReference>
<evidence type="ECO:0000313" key="7">
    <source>
        <dbReference type="EMBL" id="CAB4930899.1"/>
    </source>
</evidence>
<evidence type="ECO:0000256" key="5">
    <source>
        <dbReference type="SAM" id="Phobius"/>
    </source>
</evidence>
<keyword evidence="2 5" id="KW-0812">Transmembrane</keyword>
<dbReference type="GO" id="GO:0140359">
    <property type="term" value="F:ABC-type transporter activity"/>
    <property type="evidence" value="ECO:0007669"/>
    <property type="project" value="InterPro"/>
</dbReference>
<feature type="transmembrane region" description="Helical" evidence="5">
    <location>
        <begin position="23"/>
        <end position="45"/>
    </location>
</feature>
<sequence>MILGAGTRLVAEREIRERGRSNAFQVGTVVLLVLVALLAIIPSVLTGGGPTQRTLAYVDGPVTTAVAERARALSRGSDDVVLRLERRGDGDGARAAVRSGDADLALLEPGRILADDPPGDTVRSYLATARRDVAISRTLGDAGVDRRTAASVLATGPASIELLDPSRADRPDQRTLALAALMLLYMAVLIYGIWVASGIVEEKASRVVEVLLPAVHPRELLAGKLLGIGLLGLGQLLTVVAVGVGAALATGSLDLPASTPETLALLVVWFVLGYALYAALFALSGALVSRQEDLTSATTPLTMVLVLGLLLSIQVIASPDGLMAQIAGLFPLTSPIVQPVRAALGSLPLWDLLLSAALTVATTVGVVVVAARVYRTTLLQTSTVGLGAALRSAFSRD</sequence>
<evidence type="ECO:0000256" key="4">
    <source>
        <dbReference type="ARBA" id="ARBA00023136"/>
    </source>
</evidence>
<dbReference type="PANTHER" id="PTHR43471:SF3">
    <property type="entry name" value="ABC TRANSPORTER PERMEASE PROTEIN NATB"/>
    <property type="match status" value="1"/>
</dbReference>
<dbReference type="GO" id="GO:0016020">
    <property type="term" value="C:membrane"/>
    <property type="evidence" value="ECO:0007669"/>
    <property type="project" value="UniProtKB-SubCell"/>
</dbReference>
<name>A0A6J7IIH6_9ZZZZ</name>
<protein>
    <submittedName>
        <fullName evidence="7">Unannotated protein</fullName>
    </submittedName>
</protein>
<dbReference type="AlphaFoldDB" id="A0A6J7IIH6"/>
<feature type="transmembrane region" description="Helical" evidence="5">
    <location>
        <begin position="176"/>
        <end position="196"/>
    </location>
</feature>
<comment type="subcellular location">
    <subcellularLocation>
        <location evidence="1">Membrane</location>
        <topology evidence="1">Multi-pass membrane protein</topology>
    </subcellularLocation>
</comment>
<evidence type="ECO:0000259" key="6">
    <source>
        <dbReference type="Pfam" id="PF12698"/>
    </source>
</evidence>
<organism evidence="7">
    <name type="scientific">freshwater metagenome</name>
    <dbReference type="NCBI Taxonomy" id="449393"/>
    <lineage>
        <taxon>unclassified sequences</taxon>
        <taxon>metagenomes</taxon>
        <taxon>ecological metagenomes</taxon>
    </lineage>
</organism>
<gene>
    <name evidence="7" type="ORF">UFOPK3564_02368</name>
</gene>
<evidence type="ECO:0000256" key="1">
    <source>
        <dbReference type="ARBA" id="ARBA00004141"/>
    </source>
</evidence>
<reference evidence="7" key="1">
    <citation type="submission" date="2020-05" db="EMBL/GenBank/DDBJ databases">
        <authorList>
            <person name="Chiriac C."/>
            <person name="Salcher M."/>
            <person name="Ghai R."/>
            <person name="Kavagutti S V."/>
        </authorList>
    </citation>
    <scope>NUCLEOTIDE SEQUENCE</scope>
</reference>
<feature type="transmembrane region" description="Helical" evidence="5">
    <location>
        <begin position="352"/>
        <end position="374"/>
    </location>
</feature>
<dbReference type="EMBL" id="CAFBMK010000163">
    <property type="protein sequence ID" value="CAB4930899.1"/>
    <property type="molecule type" value="Genomic_DNA"/>
</dbReference>
<dbReference type="Pfam" id="PF12698">
    <property type="entry name" value="ABC2_membrane_3"/>
    <property type="match status" value="1"/>
</dbReference>
<evidence type="ECO:0000256" key="3">
    <source>
        <dbReference type="ARBA" id="ARBA00022989"/>
    </source>
</evidence>
<proteinExistence type="predicted"/>
<feature type="transmembrane region" description="Helical" evidence="5">
    <location>
        <begin position="225"/>
        <end position="251"/>
    </location>
</feature>
<keyword evidence="4 5" id="KW-0472">Membrane</keyword>